<dbReference type="Pfam" id="PF12793">
    <property type="entry name" value="SgrR_N"/>
    <property type="match status" value="1"/>
</dbReference>
<dbReference type="SUPFAM" id="SSF53850">
    <property type="entry name" value="Periplasmic binding protein-like II"/>
    <property type="match status" value="1"/>
</dbReference>
<dbReference type="RefSeq" id="WP_047943367.1">
    <property type="nucleotide sequence ID" value="NZ_JARTLH010000022.1"/>
</dbReference>
<gene>
    <name evidence="4" type="ORF">ABW02_16465</name>
</gene>
<comment type="caution">
    <text evidence="4">The sequence shown here is derived from an EMBL/GenBank/DDBJ whole genome shotgun (WGS) entry which is preliminary data.</text>
</comment>
<feature type="domain" description="Solute-binding protein family 5" evidence="2">
    <location>
        <begin position="161"/>
        <end position="300"/>
    </location>
</feature>
<reference evidence="4 5" key="1">
    <citation type="submission" date="2015-05" db="EMBL/GenBank/DDBJ databases">
        <title>Whole genome sequence and identification of bacterial endophytes from Costus igneus.</title>
        <authorList>
            <person name="Lee Y.P."/>
            <person name="Gan H.M."/>
            <person name="Eng W."/>
            <person name="Wheatley M.S."/>
            <person name="Caraballo A."/>
            <person name="Polter S."/>
            <person name="Savka M.A."/>
            <person name="Hudson A.O."/>
        </authorList>
    </citation>
    <scope>NUCLEOTIDE SEQUENCE [LARGE SCALE GENOMIC DNA]</scope>
    <source>
        <strain evidence="4 5">RIT379</strain>
    </source>
</reference>
<accession>A0A0J1IGU9</accession>
<dbReference type="Pfam" id="PF00496">
    <property type="entry name" value="SBP_bac_5"/>
    <property type="match status" value="1"/>
</dbReference>
<proteinExistence type="predicted"/>
<dbReference type="OrthoDB" id="5894719at2"/>
<dbReference type="Gene3D" id="3.10.105.10">
    <property type="entry name" value="Dipeptide-binding Protein, Domain 3"/>
    <property type="match status" value="1"/>
</dbReference>
<dbReference type="EMBL" id="LDPH01000017">
    <property type="protein sequence ID" value="KLV25178.1"/>
    <property type="molecule type" value="Genomic_DNA"/>
</dbReference>
<dbReference type="GO" id="GO:0015833">
    <property type="term" value="P:peptide transport"/>
    <property type="evidence" value="ECO:0007669"/>
    <property type="project" value="TreeGrafter"/>
</dbReference>
<evidence type="ECO:0000256" key="1">
    <source>
        <dbReference type="ARBA" id="ARBA00023125"/>
    </source>
</evidence>
<organism evidence="4 5">
    <name type="scientific">Niallia circulans</name>
    <name type="common">Bacillus circulans</name>
    <dbReference type="NCBI Taxonomy" id="1397"/>
    <lineage>
        <taxon>Bacteria</taxon>
        <taxon>Bacillati</taxon>
        <taxon>Bacillota</taxon>
        <taxon>Bacilli</taxon>
        <taxon>Bacillales</taxon>
        <taxon>Bacillaceae</taxon>
        <taxon>Niallia</taxon>
    </lineage>
</organism>
<evidence type="ECO:0000259" key="3">
    <source>
        <dbReference type="Pfam" id="PF12793"/>
    </source>
</evidence>
<evidence type="ECO:0000313" key="4">
    <source>
        <dbReference type="EMBL" id="KLV25178.1"/>
    </source>
</evidence>
<dbReference type="InterPro" id="IPR025370">
    <property type="entry name" value="SgrR_HTH_N"/>
</dbReference>
<dbReference type="PATRIC" id="fig|1397.4.peg.1485"/>
<evidence type="ECO:0000259" key="2">
    <source>
        <dbReference type="Pfam" id="PF00496"/>
    </source>
</evidence>
<protein>
    <submittedName>
        <fullName evidence="4">ABC transporter substrate-binding protein</fullName>
    </submittedName>
</protein>
<dbReference type="PANTHER" id="PTHR30290">
    <property type="entry name" value="PERIPLASMIC BINDING COMPONENT OF ABC TRANSPORTER"/>
    <property type="match status" value="1"/>
</dbReference>
<evidence type="ECO:0000313" key="5">
    <source>
        <dbReference type="Proteomes" id="UP000036045"/>
    </source>
</evidence>
<keyword evidence="1" id="KW-0238">DNA-binding</keyword>
<dbReference type="InterPro" id="IPR039424">
    <property type="entry name" value="SBP_5"/>
</dbReference>
<sequence length="548" mass="63904">MDNKLLTLWRYYPSGSIRMEEISETLQLSSKQTTRYLKKWMEEGWLSFTPGRGRGNISTLLWKKEVETSYEEEVLKRFDLEPVEQTSKYLMYDWSTNSKMRLMNKFHTKLGFVQESNDKLIVPKRYPFHSVHPLEAGDVFSAHLVANVFNRLVTHTEDGKVLPEIAHSWDSTPSKLRLYLKKDIKFHDGSVLTANDVAECLDKLRAHAYYKDLWTPVERIEVKSPLILDILHPNGCSYILPMLSMMCASIYRETNEKLLGTGYFILQQNSDKQTTLTAFQDHFRERPLIDVVEFIQVPEDFKGIYHSPMEENTSSSFEVESDSGFGIIVMNSCRDSAIRQKKVRDYLHWIIAKNRHTIGNLSPRLIPNDKSIIVGQNQQLTISEVERPIFSKPIVIRGARHTANTTQWLAEIFAKENIPTDIQWFSFADILTKHPETLNVDLFVHGEVFEFNQDFSFYHFLMNGFSPLSQMIANNETLTNLMGKYKETPFEKWTALNLEIEKELINQSIMIPLYYQKRYIPFSTDISNIKISHFGYVDFSKVWVRPKE</sequence>
<dbReference type="AlphaFoldDB" id="A0A0J1IGU9"/>
<name>A0A0J1IGU9_NIACI</name>
<dbReference type="GO" id="GO:0003677">
    <property type="term" value="F:DNA binding"/>
    <property type="evidence" value="ECO:0007669"/>
    <property type="project" value="UniProtKB-KW"/>
</dbReference>
<dbReference type="PANTHER" id="PTHR30290:SF72">
    <property type="entry name" value="HTH-TYPE TRANSCRIPTIONAL REGULATOR SGRR"/>
    <property type="match status" value="1"/>
</dbReference>
<dbReference type="InterPro" id="IPR000914">
    <property type="entry name" value="SBP_5_dom"/>
</dbReference>
<dbReference type="Gene3D" id="3.40.190.10">
    <property type="entry name" value="Periplasmic binding protein-like II"/>
    <property type="match status" value="2"/>
</dbReference>
<feature type="domain" description="Transcriptional regulator SgrR N-terminal HTH" evidence="3">
    <location>
        <begin position="16"/>
        <end position="77"/>
    </location>
</feature>
<keyword evidence="5" id="KW-1185">Reference proteome</keyword>
<dbReference type="GO" id="GO:1904680">
    <property type="term" value="F:peptide transmembrane transporter activity"/>
    <property type="evidence" value="ECO:0007669"/>
    <property type="project" value="TreeGrafter"/>
</dbReference>
<dbReference type="Proteomes" id="UP000036045">
    <property type="component" value="Unassembled WGS sequence"/>
</dbReference>